<reference evidence="2 3" key="1">
    <citation type="journal article" date="2024" name="G3 (Bethesda)">
        <title>Genome assembly of Hibiscus sabdariffa L. provides insights into metabolisms of medicinal natural products.</title>
        <authorList>
            <person name="Kim T."/>
        </authorList>
    </citation>
    <scope>NUCLEOTIDE SEQUENCE [LARGE SCALE GENOMIC DNA]</scope>
    <source>
        <strain evidence="2">TK-2024</strain>
        <tissue evidence="2">Old leaves</tissue>
    </source>
</reference>
<dbReference type="EMBL" id="JBBPBN010000001">
    <property type="protein sequence ID" value="KAK9045509.1"/>
    <property type="molecule type" value="Genomic_DNA"/>
</dbReference>
<gene>
    <name evidence="2" type="ORF">V6N11_051419</name>
</gene>
<evidence type="ECO:0000313" key="2">
    <source>
        <dbReference type="EMBL" id="KAK9045509.1"/>
    </source>
</evidence>
<feature type="region of interest" description="Disordered" evidence="1">
    <location>
        <begin position="23"/>
        <end position="53"/>
    </location>
</feature>
<comment type="caution">
    <text evidence="2">The sequence shown here is derived from an EMBL/GenBank/DDBJ whole genome shotgun (WGS) entry which is preliminary data.</text>
</comment>
<dbReference type="Proteomes" id="UP001396334">
    <property type="component" value="Unassembled WGS sequence"/>
</dbReference>
<evidence type="ECO:0000313" key="3">
    <source>
        <dbReference type="Proteomes" id="UP001396334"/>
    </source>
</evidence>
<keyword evidence="3" id="KW-1185">Reference proteome</keyword>
<evidence type="ECO:0000256" key="1">
    <source>
        <dbReference type="SAM" id="MobiDB-lite"/>
    </source>
</evidence>
<organism evidence="2 3">
    <name type="scientific">Hibiscus sabdariffa</name>
    <name type="common">roselle</name>
    <dbReference type="NCBI Taxonomy" id="183260"/>
    <lineage>
        <taxon>Eukaryota</taxon>
        <taxon>Viridiplantae</taxon>
        <taxon>Streptophyta</taxon>
        <taxon>Embryophyta</taxon>
        <taxon>Tracheophyta</taxon>
        <taxon>Spermatophyta</taxon>
        <taxon>Magnoliopsida</taxon>
        <taxon>eudicotyledons</taxon>
        <taxon>Gunneridae</taxon>
        <taxon>Pentapetalae</taxon>
        <taxon>rosids</taxon>
        <taxon>malvids</taxon>
        <taxon>Malvales</taxon>
        <taxon>Malvaceae</taxon>
        <taxon>Malvoideae</taxon>
        <taxon>Hibiscus</taxon>
    </lineage>
</organism>
<accession>A0ABR2U789</accession>
<proteinExistence type="predicted"/>
<sequence length="79" mass="8607">MSATHHLLRICLNNWGKQKRTLKAPSVYMKPHHEPTRPELSASAAGSSATTRNLVCRSSSVERGIGSSPVLPFSYLSNS</sequence>
<protein>
    <submittedName>
        <fullName evidence="2">Uncharacterized protein</fullName>
    </submittedName>
</protein>
<name>A0ABR2U789_9ROSI</name>